<protein>
    <submittedName>
        <fullName evidence="2">Uncharacterized protein</fullName>
    </submittedName>
</protein>
<evidence type="ECO:0000313" key="2">
    <source>
        <dbReference type="EMBL" id="KAK3873976.1"/>
    </source>
</evidence>
<keyword evidence="3" id="KW-1185">Reference proteome</keyword>
<gene>
    <name evidence="2" type="ORF">Pcinc_021054</name>
</gene>
<organism evidence="2 3">
    <name type="scientific">Petrolisthes cinctipes</name>
    <name type="common">Flat porcelain crab</name>
    <dbReference type="NCBI Taxonomy" id="88211"/>
    <lineage>
        <taxon>Eukaryota</taxon>
        <taxon>Metazoa</taxon>
        <taxon>Ecdysozoa</taxon>
        <taxon>Arthropoda</taxon>
        <taxon>Crustacea</taxon>
        <taxon>Multicrustacea</taxon>
        <taxon>Malacostraca</taxon>
        <taxon>Eumalacostraca</taxon>
        <taxon>Eucarida</taxon>
        <taxon>Decapoda</taxon>
        <taxon>Pleocyemata</taxon>
        <taxon>Anomura</taxon>
        <taxon>Galatheoidea</taxon>
        <taxon>Porcellanidae</taxon>
        <taxon>Petrolisthes</taxon>
    </lineage>
</organism>
<comment type="caution">
    <text evidence="2">The sequence shown here is derived from an EMBL/GenBank/DDBJ whole genome shotgun (WGS) entry which is preliminary data.</text>
</comment>
<feature type="chain" id="PRO_5041978473" evidence="1">
    <location>
        <begin position="27"/>
        <end position="84"/>
    </location>
</feature>
<evidence type="ECO:0000313" key="3">
    <source>
        <dbReference type="Proteomes" id="UP001286313"/>
    </source>
</evidence>
<dbReference type="AlphaFoldDB" id="A0AAE1FHT1"/>
<sequence>MDGGEWVHKKTCGRVLVLVMVMAVLADHMLTEAKPRPTGQQEDGVEKCCFGGCGGDGGIGGGLGPKGDGGEGSGGFRGGMYICV</sequence>
<reference evidence="2" key="1">
    <citation type="submission" date="2023-10" db="EMBL/GenBank/DDBJ databases">
        <title>Genome assemblies of two species of porcelain crab, Petrolisthes cinctipes and Petrolisthes manimaculis (Anomura: Porcellanidae).</title>
        <authorList>
            <person name="Angst P."/>
        </authorList>
    </citation>
    <scope>NUCLEOTIDE SEQUENCE</scope>
    <source>
        <strain evidence="2">PB745_01</strain>
        <tissue evidence="2">Gill</tissue>
    </source>
</reference>
<evidence type="ECO:0000256" key="1">
    <source>
        <dbReference type="SAM" id="SignalP"/>
    </source>
</evidence>
<keyword evidence="1" id="KW-0732">Signal</keyword>
<name>A0AAE1FHT1_PETCI</name>
<feature type="signal peptide" evidence="1">
    <location>
        <begin position="1"/>
        <end position="26"/>
    </location>
</feature>
<dbReference type="Proteomes" id="UP001286313">
    <property type="component" value="Unassembled WGS sequence"/>
</dbReference>
<accession>A0AAE1FHT1</accession>
<dbReference type="EMBL" id="JAWQEG010002156">
    <property type="protein sequence ID" value="KAK3873976.1"/>
    <property type="molecule type" value="Genomic_DNA"/>
</dbReference>
<proteinExistence type="predicted"/>